<protein>
    <recommendedName>
        <fullName evidence="2">Inner membrane protein YgaP-like transmembrane domain-containing protein</fullName>
    </recommendedName>
</protein>
<dbReference type="EMBL" id="AMFJ01000476">
    <property type="protein sequence ID" value="EKE27476.1"/>
    <property type="molecule type" value="Genomic_DNA"/>
</dbReference>
<keyword evidence="1" id="KW-1133">Transmembrane helix</keyword>
<keyword evidence="1" id="KW-0472">Membrane</keyword>
<keyword evidence="1" id="KW-0812">Transmembrane</keyword>
<reference evidence="3" key="1">
    <citation type="journal article" date="2012" name="Science">
        <title>Fermentation, hydrogen, and sulfur metabolism in multiple uncultivated bacterial phyla.</title>
        <authorList>
            <person name="Wrighton K.C."/>
            <person name="Thomas B.C."/>
            <person name="Sharon I."/>
            <person name="Miller C.S."/>
            <person name="Castelle C.J."/>
            <person name="VerBerkmoes N.C."/>
            <person name="Wilkins M.J."/>
            <person name="Hettich R.L."/>
            <person name="Lipton M.S."/>
            <person name="Williams K.H."/>
            <person name="Long P.E."/>
            <person name="Banfield J.F."/>
        </authorList>
    </citation>
    <scope>NUCLEOTIDE SEQUENCE [LARGE SCALE GENOMIC DNA]</scope>
</reference>
<accession>K2F8J0</accession>
<gene>
    <name evidence="3" type="ORF">ACD_3C00202G0002</name>
</gene>
<organism evidence="3">
    <name type="scientific">uncultured bacterium</name>
    <name type="common">gcode 4</name>
    <dbReference type="NCBI Taxonomy" id="1234023"/>
    <lineage>
        <taxon>Bacteria</taxon>
        <taxon>environmental samples</taxon>
    </lineage>
</organism>
<proteinExistence type="predicted"/>
<evidence type="ECO:0000313" key="3">
    <source>
        <dbReference type="EMBL" id="EKE27476.1"/>
    </source>
</evidence>
<feature type="domain" description="Inner membrane protein YgaP-like transmembrane" evidence="2">
    <location>
        <begin position="4"/>
        <end position="61"/>
    </location>
</feature>
<evidence type="ECO:0000256" key="1">
    <source>
        <dbReference type="SAM" id="Phobius"/>
    </source>
</evidence>
<sequence length="68" mass="8104">MFIQNVGCLDRCLRVAAWTALITSYNFMQDSPWILLLWIMPLVTGFIGWCWTYSVFWINSIHKKKDLF</sequence>
<dbReference type="Pfam" id="PF11127">
    <property type="entry name" value="YgaP-like_TM"/>
    <property type="match status" value="1"/>
</dbReference>
<comment type="caution">
    <text evidence="3">The sequence shown here is derived from an EMBL/GenBank/DDBJ whole genome shotgun (WGS) entry which is preliminary data.</text>
</comment>
<dbReference type="InterPro" id="IPR021309">
    <property type="entry name" value="YgaP-like_TM"/>
</dbReference>
<evidence type="ECO:0000259" key="2">
    <source>
        <dbReference type="Pfam" id="PF11127"/>
    </source>
</evidence>
<feature type="transmembrane region" description="Helical" evidence="1">
    <location>
        <begin position="33"/>
        <end position="58"/>
    </location>
</feature>
<dbReference type="AlphaFoldDB" id="K2F8J0"/>
<name>K2F8J0_9BACT</name>